<evidence type="ECO:0000313" key="1">
    <source>
        <dbReference type="Proteomes" id="UP000887565"/>
    </source>
</evidence>
<dbReference type="WBParaSite" id="nRc.2.0.1.t42064-RA">
    <property type="protein sequence ID" value="nRc.2.0.1.t42064-RA"/>
    <property type="gene ID" value="nRc.2.0.1.g42064"/>
</dbReference>
<reference evidence="2" key="1">
    <citation type="submission" date="2022-11" db="UniProtKB">
        <authorList>
            <consortium name="WormBaseParasite"/>
        </authorList>
    </citation>
    <scope>IDENTIFICATION</scope>
</reference>
<proteinExistence type="predicted"/>
<keyword evidence="1" id="KW-1185">Reference proteome</keyword>
<sequence length="185" mass="20752">MRASKDKEDQLAGQGLGVLEQNMIFERQTPKISFILTAVKKFRDKHSVGSKTAQNFAKARLGNDIFTQSIDFSEPVVAINVAARFRRCQAKSGYKTGSHYLAPGFQTEKASFASMSFKMSWRHLRVIYGNAFSQTFSLIGKTEHEIPVVVVHFSSFMAQIKDKKSFDKHVEVFLNGVGIPVVENN</sequence>
<evidence type="ECO:0000313" key="2">
    <source>
        <dbReference type="WBParaSite" id="nRc.2.0.1.t42064-RA"/>
    </source>
</evidence>
<dbReference type="AlphaFoldDB" id="A0A915KT32"/>
<protein>
    <submittedName>
        <fullName evidence="2">Uncharacterized protein</fullName>
    </submittedName>
</protein>
<name>A0A915KT32_ROMCU</name>
<organism evidence="1 2">
    <name type="scientific">Romanomermis culicivorax</name>
    <name type="common">Nematode worm</name>
    <dbReference type="NCBI Taxonomy" id="13658"/>
    <lineage>
        <taxon>Eukaryota</taxon>
        <taxon>Metazoa</taxon>
        <taxon>Ecdysozoa</taxon>
        <taxon>Nematoda</taxon>
        <taxon>Enoplea</taxon>
        <taxon>Dorylaimia</taxon>
        <taxon>Mermithida</taxon>
        <taxon>Mermithoidea</taxon>
        <taxon>Mermithidae</taxon>
        <taxon>Romanomermis</taxon>
    </lineage>
</organism>
<accession>A0A915KT32</accession>
<dbReference type="Proteomes" id="UP000887565">
    <property type="component" value="Unplaced"/>
</dbReference>